<keyword evidence="3" id="KW-0804">Transcription</keyword>
<evidence type="ECO:0000256" key="1">
    <source>
        <dbReference type="ARBA" id="ARBA00022723"/>
    </source>
</evidence>
<dbReference type="GO" id="GO:0003677">
    <property type="term" value="F:DNA binding"/>
    <property type="evidence" value="ECO:0007669"/>
    <property type="project" value="InterPro"/>
</dbReference>
<reference evidence="8" key="1">
    <citation type="submission" date="2016-02" db="EMBL/GenBank/DDBJ databases">
        <title>Draft genome sequence of Microdochium bolleyi, a fungal endophyte of beachgrass.</title>
        <authorList>
            <consortium name="DOE Joint Genome Institute"/>
            <person name="David A.S."/>
            <person name="May G."/>
            <person name="Haridas S."/>
            <person name="Lim J."/>
            <person name="Wang M."/>
            <person name="Labutti K."/>
            <person name="Lipzen A."/>
            <person name="Barry K."/>
            <person name="Grigoriev I.V."/>
        </authorList>
    </citation>
    <scope>NUCLEOTIDE SEQUENCE [LARGE SCALE GENOMIC DNA]</scope>
    <source>
        <strain evidence="8">J235TASD1</strain>
    </source>
</reference>
<keyword evidence="1" id="KW-0479">Metal-binding</keyword>
<dbReference type="Pfam" id="PF00172">
    <property type="entry name" value="Zn_clus"/>
    <property type="match status" value="1"/>
</dbReference>
<evidence type="ECO:0000259" key="6">
    <source>
        <dbReference type="PROSITE" id="PS00463"/>
    </source>
</evidence>
<dbReference type="OrthoDB" id="5392779at2759"/>
<name>A0A136IWX7_9PEZI</name>
<evidence type="ECO:0000256" key="3">
    <source>
        <dbReference type="ARBA" id="ARBA00023163"/>
    </source>
</evidence>
<dbReference type="Proteomes" id="UP000070501">
    <property type="component" value="Unassembled WGS sequence"/>
</dbReference>
<dbReference type="SUPFAM" id="SSF57701">
    <property type="entry name" value="Zn2/Cys6 DNA-binding domain"/>
    <property type="match status" value="1"/>
</dbReference>
<organism evidence="7 8">
    <name type="scientific">Microdochium bolleyi</name>
    <dbReference type="NCBI Taxonomy" id="196109"/>
    <lineage>
        <taxon>Eukaryota</taxon>
        <taxon>Fungi</taxon>
        <taxon>Dikarya</taxon>
        <taxon>Ascomycota</taxon>
        <taxon>Pezizomycotina</taxon>
        <taxon>Sordariomycetes</taxon>
        <taxon>Xylariomycetidae</taxon>
        <taxon>Xylariales</taxon>
        <taxon>Microdochiaceae</taxon>
        <taxon>Microdochium</taxon>
    </lineage>
</organism>
<dbReference type="InterPro" id="IPR001138">
    <property type="entry name" value="Zn2Cys6_DnaBD"/>
</dbReference>
<evidence type="ECO:0000256" key="4">
    <source>
        <dbReference type="ARBA" id="ARBA00023242"/>
    </source>
</evidence>
<feature type="compositionally biased region" description="Low complexity" evidence="5">
    <location>
        <begin position="102"/>
        <end position="117"/>
    </location>
</feature>
<dbReference type="InterPro" id="IPR036864">
    <property type="entry name" value="Zn2-C6_fun-type_DNA-bd_sf"/>
</dbReference>
<keyword evidence="4" id="KW-0539">Nucleus</keyword>
<evidence type="ECO:0000256" key="5">
    <source>
        <dbReference type="SAM" id="MobiDB-lite"/>
    </source>
</evidence>
<dbReference type="STRING" id="196109.A0A136IWX7"/>
<dbReference type="InParanoid" id="A0A136IWX7"/>
<accession>A0A136IWX7</accession>
<dbReference type="PANTHER" id="PTHR47840">
    <property type="entry name" value="ZN(II)2CYS6 TRANSCRIPTION FACTOR (EUROFUNG)-RELATED"/>
    <property type="match status" value="1"/>
</dbReference>
<feature type="compositionally biased region" description="Polar residues" evidence="5">
    <location>
        <begin position="120"/>
        <end position="132"/>
    </location>
</feature>
<feature type="region of interest" description="Disordered" evidence="5">
    <location>
        <begin position="91"/>
        <end position="132"/>
    </location>
</feature>
<dbReference type="SMART" id="SM00906">
    <property type="entry name" value="Fungal_trans"/>
    <property type="match status" value="1"/>
</dbReference>
<dbReference type="GO" id="GO:0006351">
    <property type="term" value="P:DNA-templated transcription"/>
    <property type="evidence" value="ECO:0007669"/>
    <property type="project" value="InterPro"/>
</dbReference>
<evidence type="ECO:0000313" key="8">
    <source>
        <dbReference type="Proteomes" id="UP000070501"/>
    </source>
</evidence>
<gene>
    <name evidence="7" type="ORF">Micbo1qcDRAFT_197062</name>
</gene>
<evidence type="ECO:0000313" key="7">
    <source>
        <dbReference type="EMBL" id="KXJ89246.1"/>
    </source>
</evidence>
<dbReference type="AlphaFoldDB" id="A0A136IWX7"/>
<dbReference type="GO" id="GO:0000981">
    <property type="term" value="F:DNA-binding transcription factor activity, RNA polymerase II-specific"/>
    <property type="evidence" value="ECO:0007669"/>
    <property type="project" value="InterPro"/>
</dbReference>
<dbReference type="Gene3D" id="4.10.240.10">
    <property type="entry name" value="Zn(2)-C6 fungal-type DNA-binding domain"/>
    <property type="match status" value="1"/>
</dbReference>
<dbReference type="GO" id="GO:0008270">
    <property type="term" value="F:zinc ion binding"/>
    <property type="evidence" value="ECO:0007669"/>
    <property type="project" value="InterPro"/>
</dbReference>
<dbReference type="InterPro" id="IPR007219">
    <property type="entry name" value="XnlR_reg_dom"/>
</dbReference>
<feature type="domain" description="Zn(2)-C6 fungal-type" evidence="6">
    <location>
        <begin position="24"/>
        <end position="55"/>
    </location>
</feature>
<proteinExistence type="predicted"/>
<dbReference type="PROSITE" id="PS00463">
    <property type="entry name" value="ZN2_CY6_FUNGAL_1"/>
    <property type="match status" value="1"/>
</dbReference>
<dbReference type="CDD" id="cd00067">
    <property type="entry name" value="GAL4"/>
    <property type="match status" value="1"/>
</dbReference>
<evidence type="ECO:0000256" key="2">
    <source>
        <dbReference type="ARBA" id="ARBA00023015"/>
    </source>
</evidence>
<dbReference type="CDD" id="cd12148">
    <property type="entry name" value="fungal_TF_MHR"/>
    <property type="match status" value="1"/>
</dbReference>
<dbReference type="PANTHER" id="PTHR47840:SF1">
    <property type="entry name" value="ZN(II)2CYS6 TRANSCRIPTION FACTOR (EUROFUNG)"/>
    <property type="match status" value="1"/>
</dbReference>
<dbReference type="EMBL" id="KQ964256">
    <property type="protein sequence ID" value="KXJ89246.1"/>
    <property type="molecule type" value="Genomic_DNA"/>
</dbReference>
<sequence length="748" mass="82571">MRRASHHDEDPEAKRRKVRKGTRSCWECRRRKIRCTFRAGDGTICDGCRARSTSCVSQQYDEAGSSDSPDSPLAQRLSRVEDLLERLADQVLPGGSLSRGNATSGTTAASSPTTAEPTTRDQGSMEPSPQAQQLTCDSLLHGLTQNADAVPSVPNIHSGDDGVHSCRHADISKHLASIYPSAEEIEAIIGAHETDPTIIRYFAPNDARVTDDVRSLFSKANRLGADSHPVLLAKQLAQLAHLYQQALVNNHHAVFKDKPLAEQASKIAGTVTTLVTSNDDLVGSFEGLETICLIALYHSNFGNLRKAWLGFRRAITIAQLMGLDRPRDTPVHCIDPQGATDLQKAPDIWFRLNFSDRYNSLLLGMPAANDDTWFLGSMSDDKKSSTSHLERTHCAVSGKIIRRNHNRSIMSAGEIAAIERDLDEAASSMGVGWWSPIGDGPLPSDPSEQMNIIIRAMMQVNHYHLLILLHLPYMMRNVKERQHEHSKAVCLRSCRELLSLFKIFRIEYEGAAICRHTDYTALTASLTLLLGYLDPRMRSSDWKITKTREADRQLIRDVRRVFHQMAETKGDKLSMEAYKIIGRLVPLAEIDQTGTAEAEMAPVTLDIPYLGTINIKPVLRSSQSEQPARHNNDASSRTMPVLQLSTPPQQADMAMSHHIPQAASCASSTVAADDAASKWNFLTPPGVVDDGSMLQFTADDGFDPLPDFSADVNQWTFQGYDAAFFNNFMDDLQTGQGTLEGYPPMIGS</sequence>
<keyword evidence="2" id="KW-0805">Transcription regulation</keyword>
<protein>
    <recommendedName>
        <fullName evidence="6">Zn(2)-C6 fungal-type domain-containing protein</fullName>
    </recommendedName>
</protein>
<keyword evidence="8" id="KW-1185">Reference proteome</keyword>